<dbReference type="eggNOG" id="COG1195">
    <property type="taxonomic scope" value="Bacteria"/>
</dbReference>
<sequence>MKITNFKVSKYRSITTSKTLDLQGMSVLVGPNNEGKSNILRALVVGLESIQQAGTQTKAARRAPLGSFMYRSDDFERYRWERDYPLALQDKEPNSSSTFEFEFELNERDKEDLKESTGHSLNETLKIRVLLKRGGAAEIKVVKRGPANAAINANVAKICDLIQRRVRVEYVSGDRTSEETLRLIRREAVGALAEVSASQEYRDLLNRLKGLSEQALAPLQGRLNDEMQDLVPGVQNVEISVSRFTEQVHRRDFDVSIDDGSNTLLSMKGDGIQSLTVIALIRALAKRSEDVTYIMAIEEPEARLHPQAVRRLHLKLQEFAEEDQVIITTHSPVLVNREDISANILVSRNTAGPARSLESIRTSLGVELPDNLLSSDLVVLTEGSFDSEVLSTVLSRASQSIGRALSAGRLSFADSGGCSNIHYQARLQRDALCRIHVVLDSDKAGRQAAEKLRREPWFLDRDLTFLVRPDADGTELEDLFSEDDLAGMIADEFGVDIDLYDANPRHDFSTRMGNRFRAAGKVWDSSMENNLKCRVRDLACARDRIQPVEEVRPLISNLVSDIERKLALRVER</sequence>
<evidence type="ECO:0000313" key="2">
    <source>
        <dbReference type="EMBL" id="GAB49198.1"/>
    </source>
</evidence>
<dbReference type="PANTHER" id="PTHR43581">
    <property type="entry name" value="ATP/GTP PHOSPHATASE"/>
    <property type="match status" value="1"/>
</dbReference>
<dbReference type="InterPro" id="IPR027417">
    <property type="entry name" value="P-loop_NTPase"/>
</dbReference>
<dbReference type="Pfam" id="PF13175">
    <property type="entry name" value="AAA_15"/>
    <property type="match status" value="1"/>
</dbReference>
<dbReference type="InterPro" id="IPR041685">
    <property type="entry name" value="AAA_GajA/Old/RecF-like"/>
</dbReference>
<dbReference type="InterPro" id="IPR034154">
    <property type="entry name" value="TOPRIM_DnaG/twinkle"/>
</dbReference>
<dbReference type="CDD" id="cd01029">
    <property type="entry name" value="TOPRIM_primases"/>
    <property type="match status" value="1"/>
</dbReference>
<comment type="caution">
    <text evidence="2">The sequence shown here is derived from an EMBL/GenBank/DDBJ whole genome shotgun (WGS) entry which is preliminary data.</text>
</comment>
<feature type="domain" description="Endonuclease GajA/Old nuclease/RecF-like AAA" evidence="1">
    <location>
        <begin position="175"/>
        <end position="335"/>
    </location>
</feature>
<name>H5UTZ0_9MICO</name>
<dbReference type="STRING" id="1089455.MOPEL_098_00650"/>
<reference evidence="2 3" key="1">
    <citation type="submission" date="2012-02" db="EMBL/GenBank/DDBJ databases">
        <title>Whole genome shotgun sequence of Mobilicoccus pelagius NBRC 104925.</title>
        <authorList>
            <person name="Yoshida Y."/>
            <person name="Hosoyama A."/>
            <person name="Tsuchikane K."/>
            <person name="Katsumata H."/>
            <person name="Yamazaki S."/>
            <person name="Fujita N."/>
        </authorList>
    </citation>
    <scope>NUCLEOTIDE SEQUENCE [LARGE SCALE GENOMIC DNA]</scope>
    <source>
        <strain evidence="2 3">NBRC 104925</strain>
    </source>
</reference>
<keyword evidence="3" id="KW-1185">Reference proteome</keyword>
<proteinExistence type="predicted"/>
<dbReference type="SUPFAM" id="SSF52540">
    <property type="entry name" value="P-loop containing nucleoside triphosphate hydrolases"/>
    <property type="match status" value="1"/>
</dbReference>
<dbReference type="Gene3D" id="3.40.50.300">
    <property type="entry name" value="P-loop containing nucleotide triphosphate hydrolases"/>
    <property type="match status" value="1"/>
</dbReference>
<dbReference type="eggNOG" id="COG3593">
    <property type="taxonomic scope" value="Bacteria"/>
</dbReference>
<accession>H5UTZ0</accession>
<dbReference type="EMBL" id="BAFE01000075">
    <property type="protein sequence ID" value="GAB49198.1"/>
    <property type="molecule type" value="Genomic_DNA"/>
</dbReference>
<organism evidence="2 3">
    <name type="scientific">Mobilicoccus pelagius NBRC 104925</name>
    <dbReference type="NCBI Taxonomy" id="1089455"/>
    <lineage>
        <taxon>Bacteria</taxon>
        <taxon>Bacillati</taxon>
        <taxon>Actinomycetota</taxon>
        <taxon>Actinomycetes</taxon>
        <taxon>Micrococcales</taxon>
        <taxon>Dermatophilaceae</taxon>
        <taxon>Mobilicoccus</taxon>
    </lineage>
</organism>
<evidence type="ECO:0000313" key="3">
    <source>
        <dbReference type="Proteomes" id="UP000004367"/>
    </source>
</evidence>
<dbReference type="AlphaFoldDB" id="H5UTZ0"/>
<dbReference type="PANTHER" id="PTHR43581:SF4">
    <property type="entry name" value="ATP_GTP PHOSPHATASE"/>
    <property type="match status" value="1"/>
</dbReference>
<gene>
    <name evidence="2" type="ORF">MOPEL_098_00650</name>
</gene>
<dbReference type="InterPro" id="IPR051396">
    <property type="entry name" value="Bact_Antivir_Def_Nuclease"/>
</dbReference>
<evidence type="ECO:0000259" key="1">
    <source>
        <dbReference type="Pfam" id="PF13175"/>
    </source>
</evidence>
<protein>
    <recommendedName>
        <fullName evidence="1">Endonuclease GajA/Old nuclease/RecF-like AAA domain-containing protein</fullName>
    </recommendedName>
</protein>
<dbReference type="Proteomes" id="UP000004367">
    <property type="component" value="Unassembled WGS sequence"/>
</dbReference>